<evidence type="ECO:0000256" key="1">
    <source>
        <dbReference type="SAM" id="MobiDB-lite"/>
    </source>
</evidence>
<keyword evidence="4" id="KW-1185">Reference proteome</keyword>
<dbReference type="AlphaFoldDB" id="A0A9P0A3L6"/>
<dbReference type="GO" id="GO:0005886">
    <property type="term" value="C:plasma membrane"/>
    <property type="evidence" value="ECO:0007669"/>
    <property type="project" value="TreeGrafter"/>
</dbReference>
<dbReference type="GO" id="GO:0065002">
    <property type="term" value="P:intracellular protein transmembrane transport"/>
    <property type="evidence" value="ECO:0007669"/>
    <property type="project" value="TreeGrafter"/>
</dbReference>
<dbReference type="InterPro" id="IPR000008">
    <property type="entry name" value="C2_dom"/>
</dbReference>
<feature type="domain" description="C2" evidence="2">
    <location>
        <begin position="1"/>
        <end position="106"/>
    </location>
</feature>
<sequence>MPGKIKVKILAARNLPIMDRSAETTDAFCEVKLGTTTYKTDVYRKSLNPQWNSEWYRFEMDDAELQDEPLQIRVMDHDTYSANDAIGKLYLDLNPLLHLQCMYPTAKTIDASAPPVVTSMPSGSVLSGWFPVYDTMHGIRGEVHVTVKVELFSDFNKFRESSCGVQFFSSSGIPYGHNALAIHGFVEELIKTSDPEYQWIEKIRTPRVTNEARQTTFFKLSGEVHRKIGLKVIDMGGNAVIGYIQCFDLEGESGIVVRGIGTVVTLVKIPDPISTSVRDTSNEDSSTQGICKSGDGDGDVSVGQTIPQSLTPSASKILSQSPAKIAHTHRRSSDSELSVTPKGNSLTGSSGTGMNRTFLPNILLQPITDKKMFELHDYPFLTMTRYPPGFIKRLGGTVSARSVKLLERSTIDEEPETRDTWWNELRLEVRSHARALACNVILGYSENTAYNDDVCILSAIGTAATIYLPSNDVHHPENITAAKKKNDVKNQNIASSLENRRGGADNHTKRRLISENGDSSDDFPCSLCHVPFKKSSMPFRVSLSKCLHCKRCFVPEILMTTIEPPEGIPILGEGCFLQAFVKRPKRDNRGELNAKEISDSAPFLEYELHRQLLNKLRVKGMNSIFSLKITISVGDRMITGHAAGTAIYLAALPILSLPTVTLGSNQHDSSKLEKIQKDLSDSVRKNRERFLLRPPSVSGVESEALTSDSEESEVDLPEADFATGNMDLCILEVDDNEDVDLIPQLIESPPPRNLIVTAAEVLPGVDDLEAVRNLQMFTQVWRGRIPITAPLSAFNRQFRTMLHKVYFKVRDMIPCALSGIRFLVDIPEADELQITVFGMILGLAPCEKSLNRYSKRKLFMKTSNSGESVKKLDENDLIFNLEEVEDKKSLVASSQMAGAQLTAPVASKFSGGTPAFHVRPKERYGIDITPLSFVPGGKIDRYLGNMNLFFIREGTSIRENGGIGVFIHSFVTDVLAIMRAHVAALGGNAVVAYFMNQCILQNNPNKNQAQCLINVGGDAVLVNYRADD</sequence>
<evidence type="ECO:0000259" key="2">
    <source>
        <dbReference type="PROSITE" id="PS50004"/>
    </source>
</evidence>
<gene>
    <name evidence="3" type="ORF">BEMITA_LOCUS4298</name>
</gene>
<protein>
    <recommendedName>
        <fullName evidence="2">C2 domain-containing protein</fullName>
    </recommendedName>
</protein>
<dbReference type="SUPFAM" id="SSF49562">
    <property type="entry name" value="C2 domain (Calcium/lipid-binding domain, CaLB)"/>
    <property type="match status" value="1"/>
</dbReference>
<evidence type="ECO:0000313" key="3">
    <source>
        <dbReference type="EMBL" id="CAH0385033.1"/>
    </source>
</evidence>
<dbReference type="InterPro" id="IPR056430">
    <property type="entry name" value="C2CD5_YbjQ-like_dom"/>
</dbReference>
<reference evidence="3" key="1">
    <citation type="submission" date="2021-12" db="EMBL/GenBank/DDBJ databases">
        <authorList>
            <person name="King R."/>
        </authorList>
    </citation>
    <scope>NUCLEOTIDE SEQUENCE</scope>
</reference>
<dbReference type="Pfam" id="PF23128">
    <property type="entry name" value="YbjQ_4"/>
    <property type="match status" value="1"/>
</dbReference>
<dbReference type="InterPro" id="IPR057815">
    <property type="entry name" value="C2CD5_C"/>
</dbReference>
<dbReference type="PANTHER" id="PTHR37412">
    <property type="entry name" value="C2 DOMAIN-CONTAINING PROTEIN 5"/>
    <property type="match status" value="1"/>
</dbReference>
<dbReference type="Pfam" id="PF23028">
    <property type="entry name" value="YbjQ_3"/>
    <property type="match status" value="1"/>
</dbReference>
<dbReference type="EMBL" id="OU963863">
    <property type="protein sequence ID" value="CAH0385033.1"/>
    <property type="molecule type" value="Genomic_DNA"/>
</dbReference>
<name>A0A9P0A3L6_BEMTA</name>
<dbReference type="PROSITE" id="PS50004">
    <property type="entry name" value="C2"/>
    <property type="match status" value="1"/>
</dbReference>
<dbReference type="InterPro" id="IPR037785">
    <property type="entry name" value="C2_C2CD5"/>
</dbReference>
<feature type="compositionally biased region" description="Polar residues" evidence="1">
    <location>
        <begin position="304"/>
        <end position="322"/>
    </location>
</feature>
<dbReference type="Gene3D" id="2.60.40.150">
    <property type="entry name" value="C2 domain"/>
    <property type="match status" value="1"/>
</dbReference>
<accession>A0A9P0A3L6</accession>
<dbReference type="KEGG" id="btab:109035137"/>
<dbReference type="GO" id="GO:0072659">
    <property type="term" value="P:protein localization to plasma membrane"/>
    <property type="evidence" value="ECO:0007669"/>
    <property type="project" value="TreeGrafter"/>
</dbReference>
<dbReference type="GO" id="GO:0010828">
    <property type="term" value="P:positive regulation of D-glucose transmembrane transport"/>
    <property type="evidence" value="ECO:0007669"/>
    <property type="project" value="TreeGrafter"/>
</dbReference>
<feature type="compositionally biased region" description="Basic and acidic residues" evidence="1">
    <location>
        <begin position="498"/>
        <end position="507"/>
    </location>
</feature>
<feature type="compositionally biased region" description="Polar residues" evidence="1">
    <location>
        <begin position="335"/>
        <end position="351"/>
    </location>
</feature>
<dbReference type="InterPro" id="IPR038983">
    <property type="entry name" value="C2CD5"/>
</dbReference>
<organism evidence="3 4">
    <name type="scientific">Bemisia tabaci</name>
    <name type="common">Sweetpotato whitefly</name>
    <name type="synonym">Aleurodes tabaci</name>
    <dbReference type="NCBI Taxonomy" id="7038"/>
    <lineage>
        <taxon>Eukaryota</taxon>
        <taxon>Metazoa</taxon>
        <taxon>Ecdysozoa</taxon>
        <taxon>Arthropoda</taxon>
        <taxon>Hexapoda</taxon>
        <taxon>Insecta</taxon>
        <taxon>Pterygota</taxon>
        <taxon>Neoptera</taxon>
        <taxon>Paraneoptera</taxon>
        <taxon>Hemiptera</taxon>
        <taxon>Sternorrhyncha</taxon>
        <taxon>Aleyrodoidea</taxon>
        <taxon>Aleyrodidae</taxon>
        <taxon>Aleyrodinae</taxon>
        <taxon>Bemisia</taxon>
    </lineage>
</organism>
<proteinExistence type="predicted"/>
<dbReference type="GO" id="GO:0005544">
    <property type="term" value="F:calcium-dependent phospholipid binding"/>
    <property type="evidence" value="ECO:0007669"/>
    <property type="project" value="InterPro"/>
</dbReference>
<dbReference type="PANTHER" id="PTHR37412:SF2">
    <property type="entry name" value="C2 DOMAIN-CONTAINING PROTEIN 5"/>
    <property type="match status" value="1"/>
</dbReference>
<dbReference type="GO" id="GO:0031340">
    <property type="term" value="P:positive regulation of vesicle fusion"/>
    <property type="evidence" value="ECO:0007669"/>
    <property type="project" value="TreeGrafter"/>
</dbReference>
<dbReference type="GO" id="GO:0090314">
    <property type="term" value="P:positive regulation of protein targeting to membrane"/>
    <property type="evidence" value="ECO:0007669"/>
    <property type="project" value="TreeGrafter"/>
</dbReference>
<dbReference type="Pfam" id="PF00168">
    <property type="entry name" value="C2"/>
    <property type="match status" value="1"/>
</dbReference>
<feature type="region of interest" description="Disordered" evidence="1">
    <location>
        <begin position="495"/>
        <end position="515"/>
    </location>
</feature>
<dbReference type="GO" id="GO:0005509">
    <property type="term" value="F:calcium ion binding"/>
    <property type="evidence" value="ECO:0007669"/>
    <property type="project" value="TreeGrafter"/>
</dbReference>
<dbReference type="InterPro" id="IPR035892">
    <property type="entry name" value="C2_domain_sf"/>
</dbReference>
<feature type="compositionally biased region" description="Polar residues" evidence="1">
    <location>
        <begin position="274"/>
        <end position="290"/>
    </location>
</feature>
<dbReference type="InterPro" id="IPR056431">
    <property type="entry name" value="C2CD5_YbjQ-rel_dom"/>
</dbReference>
<dbReference type="SMART" id="SM00239">
    <property type="entry name" value="C2"/>
    <property type="match status" value="1"/>
</dbReference>
<dbReference type="CDD" id="cd08688">
    <property type="entry name" value="C2_KIAA0528-like"/>
    <property type="match status" value="1"/>
</dbReference>
<dbReference type="Proteomes" id="UP001152759">
    <property type="component" value="Chromosome 2"/>
</dbReference>
<evidence type="ECO:0000313" key="4">
    <source>
        <dbReference type="Proteomes" id="UP001152759"/>
    </source>
</evidence>
<dbReference type="Pfam" id="PF23025">
    <property type="entry name" value="YbjQ_2"/>
    <property type="match status" value="3"/>
</dbReference>
<feature type="region of interest" description="Disordered" evidence="1">
    <location>
        <begin position="274"/>
        <end position="351"/>
    </location>
</feature>